<feature type="compositionally biased region" description="Basic and acidic residues" evidence="1">
    <location>
        <begin position="257"/>
        <end position="267"/>
    </location>
</feature>
<name>A0A022PUK2_ERYGU</name>
<dbReference type="SMART" id="SM00767">
    <property type="entry name" value="DCD"/>
    <property type="match status" value="1"/>
</dbReference>
<evidence type="ECO:0000256" key="1">
    <source>
        <dbReference type="SAM" id="MobiDB-lite"/>
    </source>
</evidence>
<sequence length="651" mass="72798">MKKTGKKTGNLPLKEKSEAAWTVNSIPTNRNLTKKDLGAVIFGCKNHTINECLKKMMFGLPAAHFPYVKNVSPGLTLFLFNFSDRTLHGIFEATSCGKMNINPHAWITSEGSEYTPYAAQVQVGIRKKCRPLFEEEFKPLIAKNYYSDRLFWFELDIEQTRKLTKLFSSPELPKKMPPRPPNAARSSNAFNVLSGSNVDEAADKETENNDSKEYSGMEEMNLKENQHSYATIVSNRDAFAPEKKWTELFKASSSSSLEKKKSCERDPNQPNSMDTPYPENINSAYGEVVTDTESSVSESVIIKLTQELEELKVSQLKQTLKIDSLQHQLVYSKLEIDQLKRRCHKLEFVPSSAIDYYALEFCQPPNITAQESVLIVGGFDGDSWLPDLSLYSPPEDHEISLCPMTCSRSYASVAKLNGDLYIFGGVDDGIWYDTVESYNPMCNKWVQRPSLNKKKGSLAGASLYEKIYAIGGGNGVECFSEVELLDLNIGSWIPAQSMLEKRFSHATADINGALYVAGGYNGRDYLRSVERFDPREHAWTRLGSMNVKRGCHSLVAFKERLYALGGYNGDTMVSTVDVLDPRFGSWLLAEPMKVSRGYFGSFVFGGKIHVIGGLEGTEVLDVTECYDEGSGWQVGGRTAIGKRSYFSTLVL</sequence>
<feature type="domain" description="DCD" evidence="2">
    <location>
        <begin position="35"/>
        <end position="169"/>
    </location>
</feature>
<dbReference type="Pfam" id="PF10539">
    <property type="entry name" value="Dev_Cell_Death"/>
    <property type="match status" value="1"/>
</dbReference>
<feature type="compositionally biased region" description="Basic and acidic residues" evidence="1">
    <location>
        <begin position="201"/>
        <end position="215"/>
    </location>
</feature>
<reference evidence="3 4" key="1">
    <citation type="journal article" date="2013" name="Proc. Natl. Acad. Sci. U.S.A.">
        <title>Fine-scale variation in meiotic recombination in Mimulus inferred from population shotgun sequencing.</title>
        <authorList>
            <person name="Hellsten U."/>
            <person name="Wright K.M."/>
            <person name="Jenkins J."/>
            <person name="Shu S."/>
            <person name="Yuan Y."/>
            <person name="Wessler S.R."/>
            <person name="Schmutz J."/>
            <person name="Willis J.H."/>
            <person name="Rokhsar D.S."/>
        </authorList>
    </citation>
    <scope>NUCLEOTIDE SEQUENCE [LARGE SCALE GENOMIC DNA]</scope>
    <source>
        <strain evidence="4">cv. DUN x IM62</strain>
    </source>
</reference>
<evidence type="ECO:0000313" key="3">
    <source>
        <dbReference type="EMBL" id="EYU20072.1"/>
    </source>
</evidence>
<evidence type="ECO:0000259" key="2">
    <source>
        <dbReference type="PROSITE" id="PS51222"/>
    </source>
</evidence>
<dbReference type="PANTHER" id="PTHR46034">
    <property type="match status" value="1"/>
</dbReference>
<dbReference type="STRING" id="4155.A0A022PUK2"/>
<dbReference type="InterPro" id="IPR013989">
    <property type="entry name" value="Dev_and_cell_death_domain"/>
</dbReference>
<dbReference type="Proteomes" id="UP000030748">
    <property type="component" value="Unassembled WGS sequence"/>
</dbReference>
<dbReference type="InterPro" id="IPR015915">
    <property type="entry name" value="Kelch-typ_b-propeller"/>
</dbReference>
<dbReference type="SUPFAM" id="SSF117281">
    <property type="entry name" value="Kelch motif"/>
    <property type="match status" value="1"/>
</dbReference>
<evidence type="ECO:0000313" key="4">
    <source>
        <dbReference type="Proteomes" id="UP000030748"/>
    </source>
</evidence>
<dbReference type="EMBL" id="KI632289">
    <property type="protein sequence ID" value="EYU20072.1"/>
    <property type="molecule type" value="Genomic_DNA"/>
</dbReference>
<dbReference type="AlphaFoldDB" id="A0A022PUK2"/>
<dbReference type="SMART" id="SM00612">
    <property type="entry name" value="Kelch"/>
    <property type="match status" value="6"/>
</dbReference>
<organism evidence="3 4">
    <name type="scientific">Erythranthe guttata</name>
    <name type="common">Yellow monkey flower</name>
    <name type="synonym">Mimulus guttatus</name>
    <dbReference type="NCBI Taxonomy" id="4155"/>
    <lineage>
        <taxon>Eukaryota</taxon>
        <taxon>Viridiplantae</taxon>
        <taxon>Streptophyta</taxon>
        <taxon>Embryophyta</taxon>
        <taxon>Tracheophyta</taxon>
        <taxon>Spermatophyta</taxon>
        <taxon>Magnoliopsida</taxon>
        <taxon>eudicotyledons</taxon>
        <taxon>Gunneridae</taxon>
        <taxon>Pentapetalae</taxon>
        <taxon>asterids</taxon>
        <taxon>lamiids</taxon>
        <taxon>Lamiales</taxon>
        <taxon>Phrymaceae</taxon>
        <taxon>Erythranthe</taxon>
    </lineage>
</organism>
<protein>
    <recommendedName>
        <fullName evidence="2">DCD domain-containing protein</fullName>
    </recommendedName>
</protein>
<dbReference type="InterPro" id="IPR044832">
    <property type="entry name" value="NRP-like"/>
</dbReference>
<dbReference type="eggNOG" id="KOG1072">
    <property type="taxonomic scope" value="Eukaryota"/>
</dbReference>
<feature type="region of interest" description="Disordered" evidence="1">
    <location>
        <begin position="168"/>
        <end position="215"/>
    </location>
</feature>
<accession>A0A022PUK2</accession>
<gene>
    <name evidence="3" type="ORF">MIMGU_mgv1a002637mg</name>
</gene>
<dbReference type="PANTHER" id="PTHR46034:SF23">
    <property type="entry name" value="DCD (DEVELOPMENT AND CELL DEATH) DOMAIN PROTEIN"/>
    <property type="match status" value="1"/>
</dbReference>
<feature type="region of interest" description="Disordered" evidence="1">
    <location>
        <begin position="256"/>
        <end position="280"/>
    </location>
</feature>
<dbReference type="Pfam" id="PF01344">
    <property type="entry name" value="Kelch_1"/>
    <property type="match status" value="4"/>
</dbReference>
<proteinExistence type="predicted"/>
<feature type="compositionally biased region" description="Polar residues" evidence="1">
    <location>
        <begin position="184"/>
        <end position="197"/>
    </location>
</feature>
<keyword evidence="4" id="KW-1185">Reference proteome</keyword>
<dbReference type="GO" id="GO:0034976">
    <property type="term" value="P:response to endoplasmic reticulum stress"/>
    <property type="evidence" value="ECO:0007669"/>
    <property type="project" value="InterPro"/>
</dbReference>
<dbReference type="InterPro" id="IPR006652">
    <property type="entry name" value="Kelch_1"/>
</dbReference>
<dbReference type="PROSITE" id="PS51222">
    <property type="entry name" value="DCD"/>
    <property type="match status" value="1"/>
</dbReference>
<dbReference type="Gene3D" id="2.120.10.80">
    <property type="entry name" value="Kelch-type beta propeller"/>
    <property type="match status" value="1"/>
</dbReference>